<dbReference type="Gene3D" id="1.10.150.530">
    <property type="match status" value="1"/>
</dbReference>
<comment type="catalytic activity">
    <reaction evidence="14">
        <text>adenosine(2503) in 23S rRNA + 2 reduced [2Fe-2S]-[ferredoxin] + 2 S-adenosyl-L-methionine = 2-methyladenosine(2503) in 23S rRNA + 5'-deoxyadenosine + L-methionine + 2 oxidized [2Fe-2S]-[ferredoxin] + S-adenosyl-L-homocysteine</text>
        <dbReference type="Rhea" id="RHEA:42916"/>
        <dbReference type="Rhea" id="RHEA-COMP:10000"/>
        <dbReference type="Rhea" id="RHEA-COMP:10001"/>
        <dbReference type="Rhea" id="RHEA-COMP:10152"/>
        <dbReference type="Rhea" id="RHEA-COMP:10282"/>
        <dbReference type="ChEBI" id="CHEBI:17319"/>
        <dbReference type="ChEBI" id="CHEBI:33737"/>
        <dbReference type="ChEBI" id="CHEBI:33738"/>
        <dbReference type="ChEBI" id="CHEBI:57844"/>
        <dbReference type="ChEBI" id="CHEBI:57856"/>
        <dbReference type="ChEBI" id="CHEBI:59789"/>
        <dbReference type="ChEBI" id="CHEBI:74411"/>
        <dbReference type="ChEBI" id="CHEBI:74497"/>
        <dbReference type="EC" id="2.1.1.192"/>
    </reaction>
</comment>
<dbReference type="EC" id="2.1.1.192" evidence="14"/>
<keyword evidence="5 14" id="KW-0698">rRNA processing</keyword>
<dbReference type="NCBIfam" id="TIGR00048">
    <property type="entry name" value="rRNA_mod_RlmN"/>
    <property type="match status" value="1"/>
</dbReference>
<dbReference type="GO" id="GO:0051539">
    <property type="term" value="F:4 iron, 4 sulfur cluster binding"/>
    <property type="evidence" value="ECO:0007669"/>
    <property type="project" value="UniProtKB-UniRule"/>
</dbReference>
<dbReference type="SUPFAM" id="SSF102114">
    <property type="entry name" value="Radical SAM enzymes"/>
    <property type="match status" value="1"/>
</dbReference>
<keyword evidence="9 14" id="KW-0819">tRNA processing</keyword>
<proteinExistence type="inferred from homology"/>
<evidence type="ECO:0000256" key="4">
    <source>
        <dbReference type="ARBA" id="ARBA00022490"/>
    </source>
</evidence>
<name>A0AAU9BSK8_9GAMM</name>
<dbReference type="GO" id="GO:0005737">
    <property type="term" value="C:cytoplasm"/>
    <property type="evidence" value="ECO:0007669"/>
    <property type="project" value="UniProtKB-SubCell"/>
</dbReference>
<feature type="active site" description="Proton acceptor" evidence="14">
    <location>
        <position position="101"/>
    </location>
</feature>
<keyword evidence="11 14" id="KW-0408">Iron</keyword>
<dbReference type="InterPro" id="IPR013785">
    <property type="entry name" value="Aldolase_TIM"/>
</dbReference>
<keyword evidence="17" id="KW-1185">Reference proteome</keyword>
<dbReference type="Gene3D" id="3.20.20.70">
    <property type="entry name" value="Aldolase class I"/>
    <property type="match status" value="1"/>
</dbReference>
<dbReference type="PROSITE" id="PS51918">
    <property type="entry name" value="RADICAL_SAM"/>
    <property type="match status" value="1"/>
</dbReference>
<comment type="miscellaneous">
    <text evidence="14">Reaction proceeds by a ping-pong mechanism involving intermediate methylation of a conserved cysteine residue.</text>
</comment>
<dbReference type="GO" id="GO:0070040">
    <property type="term" value="F:rRNA (adenine(2503)-C2-)-methyltransferase activity"/>
    <property type="evidence" value="ECO:0007669"/>
    <property type="project" value="UniProtKB-UniRule"/>
</dbReference>
<feature type="binding site" evidence="14">
    <location>
        <begin position="169"/>
        <end position="170"/>
    </location>
    <ligand>
        <name>S-adenosyl-L-methionine</name>
        <dbReference type="ChEBI" id="CHEBI:59789"/>
    </ligand>
</feature>
<feature type="binding site" evidence="14">
    <location>
        <position position="125"/>
    </location>
    <ligand>
        <name>[4Fe-4S] cluster</name>
        <dbReference type="ChEBI" id="CHEBI:49883"/>
        <note>4Fe-4S-S-AdoMet</note>
    </ligand>
</feature>
<keyword evidence="3 14" id="KW-0004">4Fe-4S</keyword>
<feature type="binding site" evidence="14">
    <location>
        <position position="302"/>
    </location>
    <ligand>
        <name>S-adenosyl-L-methionine</name>
        <dbReference type="ChEBI" id="CHEBI:59789"/>
    </ligand>
</feature>
<evidence type="ECO:0000256" key="7">
    <source>
        <dbReference type="ARBA" id="ARBA00022679"/>
    </source>
</evidence>
<dbReference type="KEGG" id="mcau:MIT9_P1455"/>
<keyword evidence="12 14" id="KW-0411">Iron-sulfur</keyword>
<feature type="binding site" evidence="14">
    <location>
        <begin position="223"/>
        <end position="225"/>
    </location>
    <ligand>
        <name>S-adenosyl-L-methionine</name>
        <dbReference type="ChEBI" id="CHEBI:59789"/>
    </ligand>
</feature>
<feature type="binding site" evidence="14">
    <location>
        <position position="128"/>
    </location>
    <ligand>
        <name>[4Fe-4S] cluster</name>
        <dbReference type="ChEBI" id="CHEBI:49883"/>
        <note>4Fe-4S-S-AdoMet</note>
    </ligand>
</feature>
<dbReference type="Pfam" id="PF21016">
    <property type="entry name" value="RlmN_N"/>
    <property type="match status" value="1"/>
</dbReference>
<dbReference type="FunFam" id="1.10.150.530:FF:000003">
    <property type="entry name" value="Dual-specificity RNA methyltransferase RlmN"/>
    <property type="match status" value="1"/>
</dbReference>
<evidence type="ECO:0000256" key="10">
    <source>
        <dbReference type="ARBA" id="ARBA00022723"/>
    </source>
</evidence>
<dbReference type="GO" id="GO:0002935">
    <property type="term" value="F:tRNA (adenine(37)-C2)-methyltransferase activity"/>
    <property type="evidence" value="ECO:0007669"/>
    <property type="project" value="UniProtKB-UniRule"/>
</dbReference>
<evidence type="ECO:0000256" key="6">
    <source>
        <dbReference type="ARBA" id="ARBA00022603"/>
    </source>
</evidence>
<keyword evidence="13 14" id="KW-1015">Disulfide bond</keyword>
<evidence type="ECO:0000256" key="5">
    <source>
        <dbReference type="ARBA" id="ARBA00022552"/>
    </source>
</evidence>
<dbReference type="InterPro" id="IPR040072">
    <property type="entry name" value="Methyltransferase_A"/>
</dbReference>
<keyword evidence="7 14" id="KW-0808">Transferase</keyword>
<evidence type="ECO:0000256" key="12">
    <source>
        <dbReference type="ARBA" id="ARBA00023014"/>
    </source>
</evidence>
<comment type="subcellular location">
    <subcellularLocation>
        <location evidence="1 14">Cytoplasm</location>
    </subcellularLocation>
</comment>
<comment type="function">
    <text evidence="14">Specifically methylates position 2 of adenine 2503 in 23S rRNA and position 2 of adenine 37 in tRNAs. m2A2503 modification seems to play a crucial role in the proofreading step occurring at the peptidyl transferase center and thus would serve to optimize ribosomal fidelity.</text>
</comment>
<dbReference type="InterPro" id="IPR007197">
    <property type="entry name" value="rSAM"/>
</dbReference>
<dbReference type="GO" id="GO:0030488">
    <property type="term" value="P:tRNA methylation"/>
    <property type="evidence" value="ECO:0007669"/>
    <property type="project" value="UniProtKB-UniRule"/>
</dbReference>
<organism evidence="16 17">
    <name type="scientific">Methylomarinovum caldicuralii</name>
    <dbReference type="NCBI Taxonomy" id="438856"/>
    <lineage>
        <taxon>Bacteria</taxon>
        <taxon>Pseudomonadati</taxon>
        <taxon>Pseudomonadota</taxon>
        <taxon>Gammaproteobacteria</taxon>
        <taxon>Methylococcales</taxon>
        <taxon>Methylothermaceae</taxon>
        <taxon>Methylomarinovum</taxon>
    </lineage>
</organism>
<feature type="domain" description="Radical SAM core" evidence="15">
    <location>
        <begin position="107"/>
        <end position="340"/>
    </location>
</feature>
<comment type="similarity">
    <text evidence="2 14">Belongs to the radical SAM superfamily. RlmN family.</text>
</comment>
<accession>A0AAU9BSK8</accession>
<dbReference type="EMBL" id="AP024714">
    <property type="protein sequence ID" value="BCX81873.1"/>
    <property type="molecule type" value="Genomic_DNA"/>
</dbReference>
<dbReference type="AlphaFoldDB" id="A0AAU9BSK8"/>
<dbReference type="HAMAP" id="MF_01849">
    <property type="entry name" value="RNA_methyltr_RlmN"/>
    <property type="match status" value="1"/>
</dbReference>
<evidence type="ECO:0000256" key="13">
    <source>
        <dbReference type="ARBA" id="ARBA00023157"/>
    </source>
</evidence>
<evidence type="ECO:0000313" key="17">
    <source>
        <dbReference type="Proteomes" id="UP001321825"/>
    </source>
</evidence>
<dbReference type="SFLD" id="SFLDF00275">
    <property type="entry name" value="adenosine_C2_methyltransferase"/>
    <property type="match status" value="1"/>
</dbReference>
<dbReference type="GO" id="GO:0000049">
    <property type="term" value="F:tRNA binding"/>
    <property type="evidence" value="ECO:0007669"/>
    <property type="project" value="UniProtKB-UniRule"/>
</dbReference>
<dbReference type="SFLD" id="SFLDG01062">
    <property type="entry name" value="methyltransferase_(Class_A)"/>
    <property type="match status" value="1"/>
</dbReference>
<evidence type="ECO:0000256" key="8">
    <source>
        <dbReference type="ARBA" id="ARBA00022691"/>
    </source>
</evidence>
<evidence type="ECO:0000313" key="16">
    <source>
        <dbReference type="EMBL" id="BCX81873.1"/>
    </source>
</evidence>
<protein>
    <recommendedName>
        <fullName evidence="14">Dual-specificity RNA methyltransferase RlmN</fullName>
        <ecNumber evidence="14">2.1.1.192</ecNumber>
    </recommendedName>
    <alternativeName>
        <fullName evidence="14">23S rRNA (adenine(2503)-C(2))-methyltransferase</fullName>
    </alternativeName>
    <alternativeName>
        <fullName evidence="14">23S rRNA m2A2503 methyltransferase</fullName>
    </alternativeName>
    <alternativeName>
        <fullName evidence="14">Ribosomal RNA large subunit methyltransferase N</fullName>
    </alternativeName>
    <alternativeName>
        <fullName evidence="14">tRNA (adenine(37)-C(2))-methyltransferase</fullName>
    </alternativeName>
    <alternativeName>
        <fullName evidence="14">tRNA m2A37 methyltransferase</fullName>
    </alternativeName>
</protein>
<comment type="caution">
    <text evidence="14">Lacks conserved residue(s) required for the propagation of feature annotation.</text>
</comment>
<evidence type="ECO:0000256" key="14">
    <source>
        <dbReference type="HAMAP-Rule" id="MF_01849"/>
    </source>
</evidence>
<dbReference type="RefSeq" id="WP_317704299.1">
    <property type="nucleotide sequence ID" value="NZ_AP024714.1"/>
</dbReference>
<feature type="binding site" evidence="14">
    <location>
        <position position="201"/>
    </location>
    <ligand>
        <name>S-adenosyl-L-methionine</name>
        <dbReference type="ChEBI" id="CHEBI:59789"/>
    </ligand>
</feature>
<keyword evidence="6 14" id="KW-0489">Methyltransferase</keyword>
<evidence type="ECO:0000256" key="3">
    <source>
        <dbReference type="ARBA" id="ARBA00022485"/>
    </source>
</evidence>
<reference evidence="17" key="1">
    <citation type="journal article" date="2024" name="Int. J. Syst. Evol. Microbiol.">
        <title>Methylomarinovum tepidoasis sp. nov., a moderately thermophilic methanotroph of the family Methylothermaceae isolated from a deep-sea hydrothermal field.</title>
        <authorList>
            <person name="Hirayama H."/>
            <person name="Takaki Y."/>
            <person name="Abe M."/>
            <person name="Miyazaki M."/>
            <person name="Uematsu K."/>
            <person name="Matsui Y."/>
            <person name="Takai K."/>
        </authorList>
    </citation>
    <scope>NUCLEOTIDE SEQUENCE [LARGE SCALE GENOMIC DNA]</scope>
    <source>
        <strain evidence="17">IT-9</strain>
    </source>
</reference>
<keyword evidence="4 14" id="KW-0963">Cytoplasm</keyword>
<dbReference type="InterPro" id="IPR027492">
    <property type="entry name" value="RNA_MTrfase_RlmN"/>
</dbReference>
<keyword evidence="10 14" id="KW-0479">Metal-binding</keyword>
<keyword evidence="8 14" id="KW-0949">S-adenosyl-L-methionine</keyword>
<evidence type="ECO:0000256" key="9">
    <source>
        <dbReference type="ARBA" id="ARBA00022694"/>
    </source>
</evidence>
<comment type="cofactor">
    <cofactor evidence="14">
        <name>[4Fe-4S] cluster</name>
        <dbReference type="ChEBI" id="CHEBI:49883"/>
    </cofactor>
    <text evidence="14">Binds 1 [4Fe-4S] cluster. The cluster is coordinated with 3 cysteines and an exchangeable S-adenosyl-L-methionine.</text>
</comment>
<evidence type="ECO:0000256" key="2">
    <source>
        <dbReference type="ARBA" id="ARBA00007544"/>
    </source>
</evidence>
<dbReference type="InterPro" id="IPR058240">
    <property type="entry name" value="rSAM_sf"/>
</dbReference>
<dbReference type="CDD" id="cd01335">
    <property type="entry name" value="Radical_SAM"/>
    <property type="match status" value="1"/>
</dbReference>
<dbReference type="PIRSF" id="PIRSF006004">
    <property type="entry name" value="CHP00048"/>
    <property type="match status" value="1"/>
</dbReference>
<dbReference type="Proteomes" id="UP001321825">
    <property type="component" value="Chromosome"/>
</dbReference>
<comment type="catalytic activity">
    <reaction evidence="14">
        <text>adenosine(37) in tRNA + 2 reduced [2Fe-2S]-[ferredoxin] + 2 S-adenosyl-L-methionine = 2-methyladenosine(37) in tRNA + 5'-deoxyadenosine + L-methionine + 2 oxidized [2Fe-2S]-[ferredoxin] + S-adenosyl-L-homocysteine</text>
        <dbReference type="Rhea" id="RHEA:43332"/>
        <dbReference type="Rhea" id="RHEA-COMP:10000"/>
        <dbReference type="Rhea" id="RHEA-COMP:10001"/>
        <dbReference type="Rhea" id="RHEA-COMP:10162"/>
        <dbReference type="Rhea" id="RHEA-COMP:10485"/>
        <dbReference type="ChEBI" id="CHEBI:17319"/>
        <dbReference type="ChEBI" id="CHEBI:33737"/>
        <dbReference type="ChEBI" id="CHEBI:33738"/>
        <dbReference type="ChEBI" id="CHEBI:57844"/>
        <dbReference type="ChEBI" id="CHEBI:57856"/>
        <dbReference type="ChEBI" id="CHEBI:59789"/>
        <dbReference type="ChEBI" id="CHEBI:74411"/>
        <dbReference type="ChEBI" id="CHEBI:74497"/>
        <dbReference type="EC" id="2.1.1.192"/>
    </reaction>
</comment>
<feature type="active site" description="S-methylcysteine intermediate" evidence="14">
    <location>
        <position position="345"/>
    </location>
</feature>
<dbReference type="GO" id="GO:0019843">
    <property type="term" value="F:rRNA binding"/>
    <property type="evidence" value="ECO:0007669"/>
    <property type="project" value="UniProtKB-UniRule"/>
</dbReference>
<dbReference type="InterPro" id="IPR004383">
    <property type="entry name" value="rRNA_lsu_MTrfase_RlmN/Cfr"/>
</dbReference>
<dbReference type="SFLD" id="SFLDS00029">
    <property type="entry name" value="Radical_SAM"/>
    <property type="match status" value="1"/>
</dbReference>
<feature type="binding site" evidence="14">
    <location>
        <position position="121"/>
    </location>
    <ligand>
        <name>[4Fe-4S] cluster</name>
        <dbReference type="ChEBI" id="CHEBI:49883"/>
        <note>4Fe-4S-S-AdoMet</note>
    </ligand>
</feature>
<dbReference type="Pfam" id="PF04055">
    <property type="entry name" value="Radical_SAM"/>
    <property type="match status" value="1"/>
</dbReference>
<evidence type="ECO:0000256" key="11">
    <source>
        <dbReference type="ARBA" id="ARBA00023004"/>
    </source>
</evidence>
<dbReference type="GO" id="GO:0046872">
    <property type="term" value="F:metal ion binding"/>
    <property type="evidence" value="ECO:0007669"/>
    <property type="project" value="UniProtKB-KW"/>
</dbReference>
<dbReference type="InterPro" id="IPR048641">
    <property type="entry name" value="RlmN_N"/>
</dbReference>
<dbReference type="PANTHER" id="PTHR30544:SF5">
    <property type="entry name" value="RADICAL SAM CORE DOMAIN-CONTAINING PROTEIN"/>
    <property type="match status" value="1"/>
</dbReference>
<dbReference type="GO" id="GO:0070475">
    <property type="term" value="P:rRNA base methylation"/>
    <property type="evidence" value="ECO:0007669"/>
    <property type="project" value="UniProtKB-UniRule"/>
</dbReference>
<gene>
    <name evidence="14" type="primary">rlmN</name>
    <name evidence="16" type="ORF">MIT9_P1455</name>
</gene>
<evidence type="ECO:0000259" key="15">
    <source>
        <dbReference type="PROSITE" id="PS51918"/>
    </source>
</evidence>
<dbReference type="FunFam" id="3.20.20.70:FF:000008">
    <property type="entry name" value="Dual-specificity RNA methyltransferase RlmN"/>
    <property type="match status" value="1"/>
</dbReference>
<evidence type="ECO:0000256" key="1">
    <source>
        <dbReference type="ARBA" id="ARBA00004496"/>
    </source>
</evidence>
<dbReference type="PANTHER" id="PTHR30544">
    <property type="entry name" value="23S RRNA METHYLTRANSFERASE"/>
    <property type="match status" value="1"/>
</dbReference>
<sequence>MRSSPVLTETQPLNLLGLPRQALEAFFLQLGEKPFRARQLLKWVHAQGVLDFAAMTDLSKALRARLQAEARLDLPEVVRTQVSRDGTTKWLMQLADGNRIETVFIPEEKRGTLCVSSQVGCALNCAFCATARQGFSRNLSAAEIIGQVWQAHRLLESGRITNVVLMGMGEPLLNFDAVVAATELMMDDLAYGLAKRRVTVSTAGLVPAIDRLGQVSDVSLAVSLHATTDALRDELVPVNRKYPLAELMAACRRFIHGEHQRGRKITWEYVMLDGVNDSPADARRLVKLLSRIPSKINLIPFNPFEGAPYRRSSDAAIQRFQQILQEAGFLTTVRRTRGDDIDAACGQLVGKVQAKSRPRLRIPVEAA</sequence>